<dbReference type="PANTHER" id="PTHR22914:SF13">
    <property type="entry name" value="CHITIN SYNTHASE"/>
    <property type="match status" value="1"/>
</dbReference>
<dbReference type="AlphaFoldDB" id="W4KDC4"/>
<dbReference type="STRING" id="747525.W4KDC4"/>
<evidence type="ECO:0000259" key="14">
    <source>
        <dbReference type="PROSITE" id="PS51998"/>
    </source>
</evidence>
<feature type="region of interest" description="Disordered" evidence="11">
    <location>
        <begin position="932"/>
        <end position="953"/>
    </location>
</feature>
<feature type="region of interest" description="Disordered" evidence="11">
    <location>
        <begin position="886"/>
        <end position="917"/>
    </location>
</feature>
<dbReference type="Pfam" id="PF03142">
    <property type="entry name" value="Chitin_synth_2"/>
    <property type="match status" value="1"/>
</dbReference>
<dbReference type="Gene3D" id="3.10.120.10">
    <property type="entry name" value="Cytochrome b5-like heme/steroid binding domain"/>
    <property type="match status" value="1"/>
</dbReference>
<evidence type="ECO:0000256" key="1">
    <source>
        <dbReference type="ARBA" id="ARBA00004651"/>
    </source>
</evidence>
<dbReference type="PANTHER" id="PTHR22914">
    <property type="entry name" value="CHITIN SYNTHASE"/>
    <property type="match status" value="1"/>
</dbReference>
<dbReference type="Gene3D" id="1.10.10.60">
    <property type="entry name" value="Homeodomain-like"/>
    <property type="match status" value="1"/>
</dbReference>
<evidence type="ECO:0000313" key="16">
    <source>
        <dbReference type="Proteomes" id="UP000030671"/>
    </source>
</evidence>
<dbReference type="Pfam" id="PF00173">
    <property type="entry name" value="Cyt-b5"/>
    <property type="match status" value="1"/>
</dbReference>
<dbReference type="PROSITE" id="PS51998">
    <property type="entry name" value="DEK_C"/>
    <property type="match status" value="1"/>
</dbReference>
<proteinExistence type="predicted"/>
<accession>W4KDC4</accession>
<dbReference type="PROSITE" id="PS50255">
    <property type="entry name" value="CYTOCHROME_B5_2"/>
    <property type="match status" value="1"/>
</dbReference>
<feature type="compositionally biased region" description="Polar residues" evidence="11">
    <location>
        <begin position="932"/>
        <end position="945"/>
    </location>
</feature>
<reference evidence="15 16" key="1">
    <citation type="journal article" date="2012" name="New Phytol.">
        <title>Insight into trade-off between wood decay and parasitism from the genome of a fungal forest pathogen.</title>
        <authorList>
            <person name="Olson A."/>
            <person name="Aerts A."/>
            <person name="Asiegbu F."/>
            <person name="Belbahri L."/>
            <person name="Bouzid O."/>
            <person name="Broberg A."/>
            <person name="Canback B."/>
            <person name="Coutinho P.M."/>
            <person name="Cullen D."/>
            <person name="Dalman K."/>
            <person name="Deflorio G."/>
            <person name="van Diepen L.T."/>
            <person name="Dunand C."/>
            <person name="Duplessis S."/>
            <person name="Durling M."/>
            <person name="Gonthier P."/>
            <person name="Grimwood J."/>
            <person name="Fossdal C.G."/>
            <person name="Hansson D."/>
            <person name="Henrissat B."/>
            <person name="Hietala A."/>
            <person name="Himmelstrand K."/>
            <person name="Hoffmeister D."/>
            <person name="Hogberg N."/>
            <person name="James T.Y."/>
            <person name="Karlsson M."/>
            <person name="Kohler A."/>
            <person name="Kues U."/>
            <person name="Lee Y.H."/>
            <person name="Lin Y.C."/>
            <person name="Lind M."/>
            <person name="Lindquist E."/>
            <person name="Lombard V."/>
            <person name="Lucas S."/>
            <person name="Lunden K."/>
            <person name="Morin E."/>
            <person name="Murat C."/>
            <person name="Park J."/>
            <person name="Raffaello T."/>
            <person name="Rouze P."/>
            <person name="Salamov A."/>
            <person name="Schmutz J."/>
            <person name="Solheim H."/>
            <person name="Stahlberg J."/>
            <person name="Velez H."/>
            <person name="de Vries R.P."/>
            <person name="Wiebenga A."/>
            <person name="Woodward S."/>
            <person name="Yakovlev I."/>
            <person name="Garbelotto M."/>
            <person name="Martin F."/>
            <person name="Grigoriev I.V."/>
            <person name="Stenlid J."/>
        </authorList>
    </citation>
    <scope>NUCLEOTIDE SEQUENCE [LARGE SCALE GENOMIC DNA]</scope>
    <source>
        <strain evidence="15 16">TC 32-1</strain>
    </source>
</reference>
<feature type="transmembrane region" description="Helical" evidence="12">
    <location>
        <begin position="362"/>
        <end position="383"/>
    </location>
</feature>
<dbReference type="SMART" id="SM01117">
    <property type="entry name" value="Cyt-b5"/>
    <property type="match status" value="2"/>
</dbReference>
<evidence type="ECO:0000313" key="15">
    <source>
        <dbReference type="EMBL" id="ETW83759.1"/>
    </source>
</evidence>
<keyword evidence="5 15" id="KW-0808">Transferase</keyword>
<dbReference type="InterPro" id="IPR029044">
    <property type="entry name" value="Nucleotide-diphossugar_trans"/>
</dbReference>
<keyword evidence="9" id="KW-0325">Glycoprotein</keyword>
<feature type="domain" description="Cytochrome b5 heme-binding" evidence="13">
    <location>
        <begin position="121"/>
        <end position="183"/>
    </location>
</feature>
<evidence type="ECO:0000256" key="2">
    <source>
        <dbReference type="ARBA" id="ARBA00012543"/>
    </source>
</evidence>
<dbReference type="GO" id="GO:0031505">
    <property type="term" value="P:fungal-type cell wall organization"/>
    <property type="evidence" value="ECO:0007669"/>
    <property type="project" value="TreeGrafter"/>
</dbReference>
<keyword evidence="8 12" id="KW-0472">Membrane</keyword>
<evidence type="ECO:0000256" key="10">
    <source>
        <dbReference type="ARBA" id="ARBA00048014"/>
    </source>
</evidence>
<dbReference type="GO" id="GO:0005886">
    <property type="term" value="C:plasma membrane"/>
    <property type="evidence" value="ECO:0007669"/>
    <property type="project" value="UniProtKB-SubCell"/>
</dbReference>
<evidence type="ECO:0000256" key="4">
    <source>
        <dbReference type="ARBA" id="ARBA00022676"/>
    </source>
</evidence>
<keyword evidence="4" id="KW-0328">Glycosyltransferase</keyword>
<keyword evidence="7 12" id="KW-1133">Transmembrane helix</keyword>
<dbReference type="eggNOG" id="KOG2571">
    <property type="taxonomic scope" value="Eukaryota"/>
</dbReference>
<evidence type="ECO:0000256" key="11">
    <source>
        <dbReference type="SAM" id="MobiDB-lite"/>
    </source>
</evidence>
<feature type="transmembrane region" description="Helical" evidence="12">
    <location>
        <begin position="811"/>
        <end position="835"/>
    </location>
</feature>
<evidence type="ECO:0000259" key="13">
    <source>
        <dbReference type="PROSITE" id="PS50255"/>
    </source>
</evidence>
<keyword evidence="3" id="KW-1003">Cell membrane</keyword>
<dbReference type="KEGG" id="hir:HETIRDRAFT_34180"/>
<evidence type="ECO:0000256" key="6">
    <source>
        <dbReference type="ARBA" id="ARBA00022692"/>
    </source>
</evidence>
<dbReference type="EMBL" id="KI925456">
    <property type="protein sequence ID" value="ETW83759.1"/>
    <property type="molecule type" value="Genomic_DNA"/>
</dbReference>
<evidence type="ECO:0000256" key="8">
    <source>
        <dbReference type="ARBA" id="ARBA00023136"/>
    </source>
</evidence>
<dbReference type="GO" id="GO:0006031">
    <property type="term" value="P:chitin biosynthetic process"/>
    <property type="evidence" value="ECO:0007669"/>
    <property type="project" value="TreeGrafter"/>
</dbReference>
<feature type="region of interest" description="Disordered" evidence="11">
    <location>
        <begin position="1"/>
        <end position="34"/>
    </location>
</feature>
<dbReference type="InterPro" id="IPR004835">
    <property type="entry name" value="Chitin_synth"/>
</dbReference>
<dbReference type="SUPFAM" id="SSF53448">
    <property type="entry name" value="Nucleotide-diphospho-sugar transferases"/>
    <property type="match status" value="1"/>
</dbReference>
<sequence>MPPYSEGDSAWGSEYGKKEYPGDNTPPDESSKEGGLIVKEAPNAVEEVPTSGIRRAWLYIVWGTTWWIPTFMLSSVGRMKRPDVRLAWREKVAIFTLIFLLNAVVVFYIVVFGRLLCPNFNKAWSLNEVAEHTGTNDYWVTIQGQVYDVTNFVQRQHSDISGENSNDKDTLTTLAGADLTGYFPPPLVLGCPDLVSDTNLELSYSNFTADIPTAVHTSGNLQSNTNSKLHDSDWYTDRFLSTLKQYRKGPLVYTTKTIMASAQDEDSPRTWAIYEGNLYDLTDYFYTITQHSGDTTSYTFLNSDITNIFQQQPGQDITKPLNQVLASLDTTTRDQNFYCLNNVFYVGKTDFRKSARCQANNYILLAASVILMTSMAVKFLAALQLGGKRNPEMLDKFVICQVPCYTEGEDSLRKTIDSLANLNYDDKRKLLFMICDGNIIGSGNDRTTPRIVLDILGVDPKLDPEPLLFKSIGEGSKQLNYGKVYSGLYEFQGHVVPYMVIVKVGKPTERSKPGNRGKRDSQILLMHYLNKVHFDSPMTPLELEIYHQMRNVIGIDPAFYEYIFTVDADTTVTPDSLNRLVASTADDSSIIGICGETRLENEEGSWWTMIQVYEYYISHHLSKAFESLFGSVTCLPGCFSMYRIRTADKGRPIIISNRIIDEYSEPNVDTLHKKNLLSLGEDRFLTTLLMKHFPTFKTKFTPDALAHTVAPESWRVLLSQRRRWINSTVHNLCELVLLPELFGFCCFSMRFFVFIDLLGTLILPATVVYLIYLIVTVATGKAALPIISIIMIAAVYGLQALIFIIKREFMLVGWMVVYIISYPVYSFLLPVYSFWCMDDFGWGNTRLVIGEGNSKKVIMNEDEKFDDSMIPLKKFSEYEAEAWETGSHRSGETGYTKARSRAPASRPESPRSYMHASQSGDFYRDTNAMQSNKDLRSQVSHSNLSHHGGQQAMSQYGGGMPQLPFMPFGTGYAGSANGSEYGGQMPMAMAMPYQHSGSVYGMVPNGPRNTMMTNYNMFGGGMGMGGMSPAPSVTGVAPVGPSMGMQQRPMSTFSMATSVNPFAGPSMSTEPSDEELTQALRNYLSTQDLMTVTKKTAREAIMARFPKADLTSRKAFLNESIDKILSES</sequence>
<dbReference type="InterPro" id="IPR001199">
    <property type="entry name" value="Cyt_B5-like_heme/steroid-bd"/>
</dbReference>
<comment type="catalytic activity">
    <reaction evidence="10">
        <text>[(1-&gt;4)-N-acetyl-beta-D-glucosaminyl](n) + UDP-N-acetyl-alpha-D-glucosamine = [(1-&gt;4)-N-acetyl-beta-D-glucosaminyl](n+1) + UDP + H(+)</text>
        <dbReference type="Rhea" id="RHEA:16637"/>
        <dbReference type="Rhea" id="RHEA-COMP:9593"/>
        <dbReference type="Rhea" id="RHEA-COMP:9595"/>
        <dbReference type="ChEBI" id="CHEBI:15378"/>
        <dbReference type="ChEBI" id="CHEBI:17029"/>
        <dbReference type="ChEBI" id="CHEBI:57705"/>
        <dbReference type="ChEBI" id="CHEBI:58223"/>
        <dbReference type="EC" id="2.4.1.16"/>
    </reaction>
</comment>
<dbReference type="SUPFAM" id="SSF109715">
    <property type="entry name" value="DEK C-terminal domain"/>
    <property type="match status" value="1"/>
</dbReference>
<keyword evidence="16" id="KW-1185">Reference proteome</keyword>
<dbReference type="EC" id="2.4.1.16" evidence="2"/>
<dbReference type="GO" id="GO:0004100">
    <property type="term" value="F:chitin synthase activity"/>
    <property type="evidence" value="ECO:0007669"/>
    <property type="project" value="UniProtKB-EC"/>
</dbReference>
<dbReference type="Gene3D" id="3.90.550.10">
    <property type="entry name" value="Spore Coat Polysaccharide Biosynthesis Protein SpsA, Chain A"/>
    <property type="match status" value="1"/>
</dbReference>
<feature type="transmembrane region" description="Helical" evidence="12">
    <location>
        <begin position="56"/>
        <end position="73"/>
    </location>
</feature>
<feature type="domain" description="DEK-C" evidence="14">
    <location>
        <begin position="1070"/>
        <end position="1126"/>
    </location>
</feature>
<dbReference type="Proteomes" id="UP000030671">
    <property type="component" value="Unassembled WGS sequence"/>
</dbReference>
<keyword evidence="6 12" id="KW-0812">Transmembrane</keyword>
<evidence type="ECO:0000256" key="5">
    <source>
        <dbReference type="ARBA" id="ARBA00022679"/>
    </source>
</evidence>
<dbReference type="RefSeq" id="XP_009543161.1">
    <property type="nucleotide sequence ID" value="XM_009544866.1"/>
</dbReference>
<dbReference type="GO" id="GO:0030428">
    <property type="term" value="C:cell septum"/>
    <property type="evidence" value="ECO:0007669"/>
    <property type="project" value="TreeGrafter"/>
</dbReference>
<dbReference type="Pfam" id="PF08766">
    <property type="entry name" value="DEK_C"/>
    <property type="match status" value="1"/>
</dbReference>
<dbReference type="InterPro" id="IPR036400">
    <property type="entry name" value="Cyt_B5-like_heme/steroid_sf"/>
</dbReference>
<gene>
    <name evidence="15" type="ORF">HETIRDRAFT_34180</name>
</gene>
<dbReference type="InterPro" id="IPR014876">
    <property type="entry name" value="DEK_C"/>
</dbReference>
<dbReference type="InParanoid" id="W4KDC4"/>
<dbReference type="HOGENOM" id="CLU_002572_0_1_1"/>
<protein>
    <recommendedName>
        <fullName evidence="2">chitin synthase</fullName>
        <ecNumber evidence="2">2.4.1.16</ecNumber>
    </recommendedName>
</protein>
<feature type="transmembrane region" description="Helical" evidence="12">
    <location>
        <begin position="782"/>
        <end position="804"/>
    </location>
</feature>
<dbReference type="OrthoDB" id="370884at2759"/>
<evidence type="ECO:0000256" key="3">
    <source>
        <dbReference type="ARBA" id="ARBA00022475"/>
    </source>
</evidence>
<organism evidence="15 16">
    <name type="scientific">Heterobasidion irregulare (strain TC 32-1)</name>
    <dbReference type="NCBI Taxonomy" id="747525"/>
    <lineage>
        <taxon>Eukaryota</taxon>
        <taxon>Fungi</taxon>
        <taxon>Dikarya</taxon>
        <taxon>Basidiomycota</taxon>
        <taxon>Agaricomycotina</taxon>
        <taxon>Agaricomycetes</taxon>
        <taxon>Russulales</taxon>
        <taxon>Bondarzewiaceae</taxon>
        <taxon>Heterobasidion</taxon>
        <taxon>Heterobasidion annosum species complex</taxon>
    </lineage>
</organism>
<comment type="subcellular location">
    <subcellularLocation>
        <location evidence="1">Cell membrane</location>
        <topology evidence="1">Multi-pass membrane protein</topology>
    </subcellularLocation>
</comment>
<dbReference type="GeneID" id="20671769"/>
<feature type="transmembrane region" description="Helical" evidence="12">
    <location>
        <begin position="94"/>
        <end position="116"/>
    </location>
</feature>
<evidence type="ECO:0000256" key="9">
    <source>
        <dbReference type="ARBA" id="ARBA00023180"/>
    </source>
</evidence>
<feature type="transmembrane region" description="Helical" evidence="12">
    <location>
        <begin position="751"/>
        <end position="776"/>
    </location>
</feature>
<name>W4KDC4_HETIT</name>
<dbReference type="SUPFAM" id="SSF55856">
    <property type="entry name" value="Cytochrome b5-like heme/steroid binding domain"/>
    <property type="match status" value="1"/>
</dbReference>
<evidence type="ECO:0000256" key="12">
    <source>
        <dbReference type="SAM" id="Phobius"/>
    </source>
</evidence>
<evidence type="ECO:0000256" key="7">
    <source>
        <dbReference type="ARBA" id="ARBA00022989"/>
    </source>
</evidence>